<keyword evidence="2" id="KW-0238">DNA-binding</keyword>
<evidence type="ECO:0000313" key="6">
    <source>
        <dbReference type="EMBL" id="NGZ75350.1"/>
    </source>
</evidence>
<name>A0ABX0F4E9_9BACL</name>
<dbReference type="PANTHER" id="PTHR43280:SF28">
    <property type="entry name" value="HTH-TYPE TRANSCRIPTIONAL ACTIVATOR RHAS"/>
    <property type="match status" value="1"/>
</dbReference>
<keyword evidence="7" id="KW-1185">Reference proteome</keyword>
<reference evidence="6 7" key="1">
    <citation type="submission" date="2020-01" db="EMBL/GenBank/DDBJ databases">
        <title>Polyphasic characterisation and genomic insights into a novel alkali tolerant bacterium VR-M41.</title>
        <authorList>
            <person name="Vemuluri V.R."/>
        </authorList>
    </citation>
    <scope>NUCLEOTIDE SEQUENCE [LARGE SCALE GENOMIC DNA]</scope>
    <source>
        <strain evidence="6 7">VR-M41</strain>
    </source>
</reference>
<keyword evidence="4" id="KW-0812">Transmembrane</keyword>
<dbReference type="PANTHER" id="PTHR43280">
    <property type="entry name" value="ARAC-FAMILY TRANSCRIPTIONAL REGULATOR"/>
    <property type="match status" value="1"/>
</dbReference>
<organism evidence="6 7">
    <name type="scientific">Saccharibacillus alkalitolerans</name>
    <dbReference type="NCBI Taxonomy" id="2705290"/>
    <lineage>
        <taxon>Bacteria</taxon>
        <taxon>Bacillati</taxon>
        <taxon>Bacillota</taxon>
        <taxon>Bacilli</taxon>
        <taxon>Bacillales</taxon>
        <taxon>Paenibacillaceae</taxon>
        <taxon>Saccharibacillus</taxon>
    </lineage>
</organism>
<evidence type="ECO:0000256" key="4">
    <source>
        <dbReference type="SAM" id="Phobius"/>
    </source>
</evidence>
<feature type="transmembrane region" description="Helical" evidence="4">
    <location>
        <begin position="6"/>
        <end position="32"/>
    </location>
</feature>
<dbReference type="EMBL" id="JAAFGS010000002">
    <property type="protein sequence ID" value="NGZ75350.1"/>
    <property type="molecule type" value="Genomic_DNA"/>
</dbReference>
<feature type="domain" description="HTH araC/xylS-type" evidence="5">
    <location>
        <begin position="647"/>
        <end position="746"/>
    </location>
</feature>
<dbReference type="PROSITE" id="PS51257">
    <property type="entry name" value="PROKAR_LIPOPROTEIN"/>
    <property type="match status" value="1"/>
</dbReference>
<dbReference type="InterPro" id="IPR009057">
    <property type="entry name" value="Homeodomain-like_sf"/>
</dbReference>
<keyword evidence="1" id="KW-0805">Transcription regulation</keyword>
<dbReference type="Pfam" id="PF17853">
    <property type="entry name" value="GGDEF_2"/>
    <property type="match status" value="1"/>
</dbReference>
<evidence type="ECO:0000256" key="2">
    <source>
        <dbReference type="ARBA" id="ARBA00023125"/>
    </source>
</evidence>
<dbReference type="PROSITE" id="PS01124">
    <property type="entry name" value="HTH_ARAC_FAMILY_2"/>
    <property type="match status" value="1"/>
</dbReference>
<dbReference type="Gene3D" id="1.10.10.60">
    <property type="entry name" value="Homeodomain-like"/>
    <property type="match status" value="2"/>
</dbReference>
<dbReference type="Proteomes" id="UP000800303">
    <property type="component" value="Unassembled WGS sequence"/>
</dbReference>
<keyword evidence="3" id="KW-0804">Transcription</keyword>
<evidence type="ECO:0000256" key="1">
    <source>
        <dbReference type="ARBA" id="ARBA00023015"/>
    </source>
</evidence>
<keyword evidence="4" id="KW-0472">Membrane</keyword>
<sequence>MHKKWLYRLILSYLPILFAVVSCLVIVFFMTLSETVRKQTLRANEIYAQNLVQVVDTSLRGIETPTIKGLLLSDRVSGFFQESAVSTPYRDYGVTEALLDFMSPLPMIDSVYLYRKADDKVLMQSFSSTLPAFGDRDFIERTLADPAAPAWSGLRQMQLFPGDREPRAVVSLSKQVPYFSGEQGLIVVNVRKESIQSMIQEMSRENTDVCIKDEFGGIIGGSEQSCSDEGGRETIRMTSAYTGWGVEVRLAGAGAFSLLTAFSGAWALLGFAAVIGGIAAMTYISHRHYRPLGQVMNRIAALAEQHRGRGILTPGRSDDEFAFIERSLEKLIEQTNDYERQQAEGLPYRRAHMFKELLEGSREMPPEEWSRETENLGVTGEFEGSVVGVAEIDAYASLSAEHTARDLALFKFMLRSVIQEIADECGEPLWTEWIGPDRLGLLYRRRPDSARPADAARLAAMAQQAGGWLKQNAKFTATFGFGGPAGDLSGIPAAYRKASAALDRKVAEGPDRVYVFGRAGEGAAKGEGMDVMVQTVREAALAFRLGSAEWEELVERFFALIASDGYSKEDIVRLLNLLQAQFGREMQELPQPMQDIWNGCDLRGIPSSPGDFEWIGELRAPLLDSLREAEGRLREGRMNREHYDLANRMREYVAEHYSDPDFSLTHISEAFDGNAKAISRIFKEEIGEKFVDYLARLRMEEAKRLLVETEESVQTIAEKVGYLYPMSFIRVFKKLEGLTPGEYRKERQNGGPRRKRGG</sequence>
<evidence type="ECO:0000256" key="3">
    <source>
        <dbReference type="ARBA" id="ARBA00023163"/>
    </source>
</evidence>
<evidence type="ECO:0000259" key="5">
    <source>
        <dbReference type="PROSITE" id="PS01124"/>
    </source>
</evidence>
<accession>A0ABX0F4E9</accession>
<keyword evidence="4" id="KW-1133">Transmembrane helix</keyword>
<feature type="transmembrane region" description="Helical" evidence="4">
    <location>
        <begin position="265"/>
        <end position="284"/>
    </location>
</feature>
<dbReference type="SMART" id="SM00342">
    <property type="entry name" value="HTH_ARAC"/>
    <property type="match status" value="1"/>
</dbReference>
<dbReference type="Pfam" id="PF12833">
    <property type="entry name" value="HTH_18"/>
    <property type="match status" value="1"/>
</dbReference>
<dbReference type="PROSITE" id="PS00041">
    <property type="entry name" value="HTH_ARAC_FAMILY_1"/>
    <property type="match status" value="1"/>
</dbReference>
<dbReference type="InterPro" id="IPR018060">
    <property type="entry name" value="HTH_AraC"/>
</dbReference>
<dbReference type="SUPFAM" id="SSF46689">
    <property type="entry name" value="Homeodomain-like"/>
    <property type="match status" value="1"/>
</dbReference>
<dbReference type="RefSeq" id="WP_166273743.1">
    <property type="nucleotide sequence ID" value="NZ_JAAFGS010000002.1"/>
</dbReference>
<dbReference type="InterPro" id="IPR041522">
    <property type="entry name" value="CdaR_GGDEF"/>
</dbReference>
<comment type="caution">
    <text evidence="6">The sequence shown here is derived from an EMBL/GenBank/DDBJ whole genome shotgun (WGS) entry which is preliminary data.</text>
</comment>
<gene>
    <name evidence="6" type="ORF">GYN08_08460</name>
</gene>
<dbReference type="InterPro" id="IPR018062">
    <property type="entry name" value="HTH_AraC-typ_CS"/>
</dbReference>
<protein>
    <submittedName>
        <fullName evidence="6">Helix-turn-helix domain-containing protein</fullName>
    </submittedName>
</protein>
<proteinExistence type="predicted"/>
<evidence type="ECO:0000313" key="7">
    <source>
        <dbReference type="Proteomes" id="UP000800303"/>
    </source>
</evidence>